<dbReference type="InterPro" id="IPR007304">
    <property type="entry name" value="TAP46-like"/>
</dbReference>
<dbReference type="InterPro" id="IPR038511">
    <property type="entry name" value="TAP42/TAP46-like_sf"/>
</dbReference>
<proteinExistence type="predicted"/>
<feature type="region of interest" description="Disordered" evidence="1">
    <location>
        <begin position="333"/>
        <end position="352"/>
    </location>
</feature>
<dbReference type="PANTHER" id="PTHR10933">
    <property type="entry name" value="IMMUNOGLOBULIN-BINDING PROTEIN 1"/>
    <property type="match status" value="1"/>
</dbReference>
<evidence type="ECO:0000313" key="3">
    <source>
        <dbReference type="Proteomes" id="UP001055219"/>
    </source>
</evidence>
<dbReference type="GO" id="GO:0005829">
    <property type="term" value="C:cytosol"/>
    <property type="evidence" value="ECO:0007669"/>
    <property type="project" value="TreeGrafter"/>
</dbReference>
<name>A0A9Q0BI45_9HYPO</name>
<dbReference type="Gene3D" id="1.25.40.540">
    <property type="entry name" value="TAP42-like family"/>
    <property type="match status" value="1"/>
</dbReference>
<reference evidence="2" key="1">
    <citation type="journal article" date="2021" name="J Fungi (Basel)">
        <title>Genomic and Metabolomic Analyses of the Marine Fungus Emericellopsis cladophorae: Insights into Saltwater Adaptability Mechanisms and Its Biosynthetic Potential.</title>
        <authorList>
            <person name="Goncalves M.F.M."/>
            <person name="Hilario S."/>
            <person name="Van de Peer Y."/>
            <person name="Esteves A.C."/>
            <person name="Alves A."/>
        </authorList>
    </citation>
    <scope>NUCLEOTIDE SEQUENCE</scope>
    <source>
        <strain evidence="2">MUM 19.33</strain>
    </source>
</reference>
<accession>A0A9Q0BI45</accession>
<feature type="compositionally biased region" description="Basic and acidic residues" evidence="1">
    <location>
        <begin position="221"/>
        <end position="244"/>
    </location>
</feature>
<dbReference type="Pfam" id="PF04177">
    <property type="entry name" value="TAP42"/>
    <property type="match status" value="1"/>
</dbReference>
<reference evidence="2" key="2">
    <citation type="submission" date="2022-07" db="EMBL/GenBank/DDBJ databases">
        <authorList>
            <person name="Goncalves M.F.M."/>
            <person name="Hilario S."/>
            <person name="Van De Peer Y."/>
            <person name="Esteves A.C."/>
            <person name="Alves A."/>
        </authorList>
    </citation>
    <scope>NUCLEOTIDE SEQUENCE</scope>
    <source>
        <strain evidence="2">MUM 19.33</strain>
    </source>
</reference>
<organism evidence="2 3">
    <name type="scientific">Emericellopsis cladophorae</name>
    <dbReference type="NCBI Taxonomy" id="2686198"/>
    <lineage>
        <taxon>Eukaryota</taxon>
        <taxon>Fungi</taxon>
        <taxon>Dikarya</taxon>
        <taxon>Ascomycota</taxon>
        <taxon>Pezizomycotina</taxon>
        <taxon>Sordariomycetes</taxon>
        <taxon>Hypocreomycetidae</taxon>
        <taxon>Hypocreales</taxon>
        <taxon>Bionectriaceae</taxon>
        <taxon>Emericellopsis</taxon>
    </lineage>
</organism>
<evidence type="ECO:0000313" key="2">
    <source>
        <dbReference type="EMBL" id="KAI6785164.1"/>
    </source>
</evidence>
<feature type="compositionally biased region" description="Polar residues" evidence="1">
    <location>
        <begin position="342"/>
        <end position="352"/>
    </location>
</feature>
<dbReference type="GeneID" id="75833283"/>
<keyword evidence="3" id="KW-1185">Reference proteome</keyword>
<sequence>MDLLDTPQSLSSLLEATEKQRSDLESRADAPSATYAADVESTIALHQQLLEHLAAASIFSVNETLEDVATSEMPFMLTAYYMAELMERVSGHNKPSERVQHLKKTKRIYDLFLNLVESYDLVEPPYSKLLDRYREEDDEFGVVPRGMDMSAKRDTKIAAFKAEKQLKDKLEALRQNPRYLQNGDEEVIREVYLTNVAYRIHKTFHALDSINREIDLLKAAPDEPESRRKEIEERDDDTRLDGPMRMKPGTGGPLLSKAGKPLQPFTLLGANARGERTKGVFRSGHSLPTMTIDEYLEEERRQGNILQGGEEPKKVIDEDDYEAMDREMYKAREWDEFKDNNPKGSGNTMNMG</sequence>
<dbReference type="GO" id="GO:0009966">
    <property type="term" value="P:regulation of signal transduction"/>
    <property type="evidence" value="ECO:0007669"/>
    <property type="project" value="InterPro"/>
</dbReference>
<protein>
    <recommendedName>
        <fullName evidence="4">TAP42-like protein</fullName>
    </recommendedName>
</protein>
<evidence type="ECO:0008006" key="4">
    <source>
        <dbReference type="Google" id="ProtNLM"/>
    </source>
</evidence>
<comment type="caution">
    <text evidence="2">The sequence shown here is derived from an EMBL/GenBank/DDBJ whole genome shotgun (WGS) entry which is preliminary data.</text>
</comment>
<dbReference type="Proteomes" id="UP001055219">
    <property type="component" value="Unassembled WGS sequence"/>
</dbReference>
<dbReference type="RefSeq" id="XP_051366020.1">
    <property type="nucleotide sequence ID" value="XM_051507538.1"/>
</dbReference>
<gene>
    <name evidence="2" type="ORF">J7T54_006806</name>
</gene>
<dbReference type="OrthoDB" id="10261753at2759"/>
<dbReference type="EMBL" id="JAGIXG020000002">
    <property type="protein sequence ID" value="KAI6785164.1"/>
    <property type="molecule type" value="Genomic_DNA"/>
</dbReference>
<feature type="region of interest" description="Disordered" evidence="1">
    <location>
        <begin position="221"/>
        <end position="260"/>
    </location>
</feature>
<evidence type="ECO:0000256" key="1">
    <source>
        <dbReference type="SAM" id="MobiDB-lite"/>
    </source>
</evidence>
<dbReference type="PANTHER" id="PTHR10933:SF9">
    <property type="entry name" value="IMMUNOGLOBULIN-BINDING PROTEIN 1"/>
    <property type="match status" value="1"/>
</dbReference>
<dbReference type="AlphaFoldDB" id="A0A9Q0BI45"/>
<dbReference type="GO" id="GO:0051721">
    <property type="term" value="F:protein phosphatase 2A binding"/>
    <property type="evidence" value="ECO:0007669"/>
    <property type="project" value="TreeGrafter"/>
</dbReference>
<dbReference type="GO" id="GO:0035303">
    <property type="term" value="P:regulation of dephosphorylation"/>
    <property type="evidence" value="ECO:0007669"/>
    <property type="project" value="TreeGrafter"/>
</dbReference>